<evidence type="ECO:0000256" key="2">
    <source>
        <dbReference type="ARBA" id="ARBA00022692"/>
    </source>
</evidence>
<feature type="transmembrane region" description="Helical" evidence="5">
    <location>
        <begin position="40"/>
        <end position="63"/>
    </location>
</feature>
<comment type="caution">
    <text evidence="7">The sequence shown here is derived from an EMBL/GenBank/DDBJ whole genome shotgun (WGS) entry which is preliminary data.</text>
</comment>
<feature type="transmembrane region" description="Helical" evidence="5">
    <location>
        <begin position="138"/>
        <end position="157"/>
    </location>
</feature>
<dbReference type="Pfam" id="PF00916">
    <property type="entry name" value="Sulfate_transp"/>
    <property type="match status" value="1"/>
</dbReference>
<evidence type="ECO:0000259" key="6">
    <source>
        <dbReference type="PROSITE" id="PS50801"/>
    </source>
</evidence>
<evidence type="ECO:0000256" key="3">
    <source>
        <dbReference type="ARBA" id="ARBA00022989"/>
    </source>
</evidence>
<comment type="subcellular location">
    <subcellularLocation>
        <location evidence="1">Membrane</location>
        <topology evidence="1">Multi-pass membrane protein</topology>
    </subcellularLocation>
</comment>
<dbReference type="OrthoDB" id="9769739at2"/>
<dbReference type="PROSITE" id="PS50801">
    <property type="entry name" value="STAS"/>
    <property type="match status" value="1"/>
</dbReference>
<proteinExistence type="predicted"/>
<evidence type="ECO:0000256" key="4">
    <source>
        <dbReference type="ARBA" id="ARBA00023136"/>
    </source>
</evidence>
<dbReference type="GO" id="GO:0055085">
    <property type="term" value="P:transmembrane transport"/>
    <property type="evidence" value="ECO:0007669"/>
    <property type="project" value="InterPro"/>
</dbReference>
<dbReference type="InterPro" id="IPR011547">
    <property type="entry name" value="SLC26A/SulP_dom"/>
</dbReference>
<name>V5BLF1_9GAMM</name>
<feature type="transmembrane region" description="Helical" evidence="5">
    <location>
        <begin position="247"/>
        <end position="266"/>
    </location>
</feature>
<dbReference type="PANTHER" id="PTHR11814">
    <property type="entry name" value="SULFATE TRANSPORTER"/>
    <property type="match status" value="1"/>
</dbReference>
<dbReference type="RefSeq" id="WP_023492958.1">
    <property type="nucleotide sequence ID" value="NZ_AYLO01000002.1"/>
</dbReference>
<evidence type="ECO:0000256" key="1">
    <source>
        <dbReference type="ARBA" id="ARBA00004141"/>
    </source>
</evidence>
<dbReference type="AlphaFoldDB" id="V5BLF1"/>
<protein>
    <submittedName>
        <fullName evidence="7">Sulfate transporter</fullName>
    </submittedName>
</protein>
<keyword evidence="8" id="KW-1185">Reference proteome</keyword>
<feature type="transmembrane region" description="Helical" evidence="5">
    <location>
        <begin position="16"/>
        <end position="34"/>
    </location>
</feature>
<dbReference type="InterPro" id="IPR001902">
    <property type="entry name" value="SLC26A/SulP_fam"/>
</dbReference>
<reference evidence="7 8" key="1">
    <citation type="journal article" date="2013" name="Genome Announc.">
        <title>Draft Genome Sequence of the Methanotrophic Gammaproteobacterium Methyloglobulus morosus DSM 22980 Strain KoM1.</title>
        <authorList>
            <person name="Poehlein A."/>
            <person name="Deutzmann J.S."/>
            <person name="Daniel R."/>
            <person name="Simeonova D.D."/>
        </authorList>
    </citation>
    <scope>NUCLEOTIDE SEQUENCE [LARGE SCALE GENOMIC DNA]</scope>
    <source>
        <strain evidence="7 8">KoM1</strain>
    </source>
</reference>
<feature type="domain" description="STAS" evidence="6">
    <location>
        <begin position="435"/>
        <end position="547"/>
    </location>
</feature>
<dbReference type="SUPFAM" id="SSF52091">
    <property type="entry name" value="SpoIIaa-like"/>
    <property type="match status" value="1"/>
</dbReference>
<dbReference type="Pfam" id="PF01740">
    <property type="entry name" value="STAS"/>
    <property type="match status" value="1"/>
</dbReference>
<feature type="transmembrane region" description="Helical" evidence="5">
    <location>
        <begin position="96"/>
        <end position="117"/>
    </location>
</feature>
<evidence type="ECO:0000256" key="5">
    <source>
        <dbReference type="SAM" id="Phobius"/>
    </source>
</evidence>
<dbReference type="EMBL" id="AYLO01000002">
    <property type="protein sequence ID" value="ESS74135.1"/>
    <property type="molecule type" value="Genomic_DNA"/>
</dbReference>
<dbReference type="PATRIC" id="fig|1116472.3.peg.22"/>
<feature type="transmembrane region" description="Helical" evidence="5">
    <location>
        <begin position="206"/>
        <end position="227"/>
    </location>
</feature>
<dbReference type="eggNOG" id="COG0659">
    <property type="taxonomic scope" value="Bacteria"/>
</dbReference>
<feature type="transmembrane region" description="Helical" evidence="5">
    <location>
        <begin position="381"/>
        <end position="410"/>
    </location>
</feature>
<dbReference type="CDD" id="cd07042">
    <property type="entry name" value="STAS_SulP_like_sulfate_transporter"/>
    <property type="match status" value="1"/>
</dbReference>
<keyword evidence="4 5" id="KW-0472">Membrane</keyword>
<evidence type="ECO:0000313" key="8">
    <source>
        <dbReference type="Proteomes" id="UP000017842"/>
    </source>
</evidence>
<keyword evidence="3 5" id="KW-1133">Transmembrane helix</keyword>
<sequence length="555" mass="59270">MDANPSVKDTVSPTPSWLFLADVIAGLSVASILLPEAVAYAAIAHLSIQHAITAVLVGLICYACLGGSQFAVVAPTSSAAALMAAVVLSLQPIDEGAAASLGVALVIMTGIGLLAFAKAGFGRLSSFVSRPVLRGFSFALAVTIITKQLPILLGVQIHAPDPFRTVVALFNHVHEWSTWSASIGCGALILLRLLKRWPTVPSAFVVLVLGIALSYVTNLADFQVAVVGPVQITPPNLDIPQLPLEKWLQLAELACGLLVIIVAESWGSIRSLSLNHHGNTIEPNRELFALGTANLVSGLFQGMPVGAGFSASTANEQAGALSKWAGVCAALLLLSTVVFGRKWIELIPEPIVAAAVINALSHALSPRAIVHLWRMDRDQYLAMAAICAVLVFGVLHGMLIGVGLSLAAAIRSFSQPLVRELAELDHTRDYVDYENHPNAITYPTVLILRPEEPLFFASVEGILAEVQRRLKARDDTKILILSLEESANLDSTAAECLIEYANELKQQDKMLLLARAKDPISQLLLKLANGQFQDKLFWSVADAVAYAHKRSADLP</sequence>
<dbReference type="GO" id="GO:0016020">
    <property type="term" value="C:membrane"/>
    <property type="evidence" value="ECO:0007669"/>
    <property type="project" value="UniProtKB-SubCell"/>
</dbReference>
<evidence type="ECO:0000313" key="7">
    <source>
        <dbReference type="EMBL" id="ESS74135.1"/>
    </source>
</evidence>
<gene>
    <name evidence="7" type="ORF">MGMO_2c00100</name>
</gene>
<dbReference type="InterPro" id="IPR036513">
    <property type="entry name" value="STAS_dom_sf"/>
</dbReference>
<accession>V5BLF1</accession>
<dbReference type="Proteomes" id="UP000017842">
    <property type="component" value="Unassembled WGS sequence"/>
</dbReference>
<dbReference type="STRING" id="1116472.MGMO_2c00100"/>
<feature type="transmembrane region" description="Helical" evidence="5">
    <location>
        <begin position="177"/>
        <end position="194"/>
    </location>
</feature>
<organism evidence="7 8">
    <name type="scientific">Methyloglobulus morosus KoM1</name>
    <dbReference type="NCBI Taxonomy" id="1116472"/>
    <lineage>
        <taxon>Bacteria</taxon>
        <taxon>Pseudomonadati</taxon>
        <taxon>Pseudomonadota</taxon>
        <taxon>Gammaproteobacteria</taxon>
        <taxon>Methylococcales</taxon>
        <taxon>Methylococcaceae</taxon>
        <taxon>Methyloglobulus</taxon>
    </lineage>
</organism>
<dbReference type="InterPro" id="IPR002645">
    <property type="entry name" value="STAS_dom"/>
</dbReference>
<keyword evidence="2 5" id="KW-0812">Transmembrane</keyword>
<dbReference type="Gene3D" id="3.30.750.24">
    <property type="entry name" value="STAS domain"/>
    <property type="match status" value="1"/>
</dbReference>